<evidence type="ECO:0000313" key="1">
    <source>
        <dbReference type="EMBL" id="KAJ0014821.1"/>
    </source>
</evidence>
<dbReference type="Proteomes" id="UP001163603">
    <property type="component" value="Chromosome 13"/>
</dbReference>
<keyword evidence="2" id="KW-1185">Reference proteome</keyword>
<reference evidence="2" key="1">
    <citation type="journal article" date="2023" name="G3 (Bethesda)">
        <title>Genome assembly and association tests identify interacting loci associated with vigor, precocity, and sex in interspecific pistachio rootstocks.</title>
        <authorList>
            <person name="Palmer W."/>
            <person name="Jacygrad E."/>
            <person name="Sagayaradj S."/>
            <person name="Cavanaugh K."/>
            <person name="Han R."/>
            <person name="Bertier L."/>
            <person name="Beede B."/>
            <person name="Kafkas S."/>
            <person name="Golino D."/>
            <person name="Preece J."/>
            <person name="Michelmore R."/>
        </authorList>
    </citation>
    <scope>NUCLEOTIDE SEQUENCE [LARGE SCALE GENOMIC DNA]</scope>
</reference>
<comment type="caution">
    <text evidence="1">The sequence shown here is derived from an EMBL/GenBank/DDBJ whole genome shotgun (WGS) entry which is preliminary data.</text>
</comment>
<evidence type="ECO:0000313" key="2">
    <source>
        <dbReference type="Proteomes" id="UP001163603"/>
    </source>
</evidence>
<accession>A0ACC0XEP1</accession>
<organism evidence="1 2">
    <name type="scientific">Pistacia integerrima</name>
    <dbReference type="NCBI Taxonomy" id="434235"/>
    <lineage>
        <taxon>Eukaryota</taxon>
        <taxon>Viridiplantae</taxon>
        <taxon>Streptophyta</taxon>
        <taxon>Embryophyta</taxon>
        <taxon>Tracheophyta</taxon>
        <taxon>Spermatophyta</taxon>
        <taxon>Magnoliopsida</taxon>
        <taxon>eudicotyledons</taxon>
        <taxon>Gunneridae</taxon>
        <taxon>Pentapetalae</taxon>
        <taxon>rosids</taxon>
        <taxon>malvids</taxon>
        <taxon>Sapindales</taxon>
        <taxon>Anacardiaceae</taxon>
        <taxon>Pistacia</taxon>
    </lineage>
</organism>
<proteinExistence type="predicted"/>
<gene>
    <name evidence="1" type="ORF">Pint_21564</name>
</gene>
<sequence>MASNKERIEALEAGLDGVQDGMQRLELSVTDKLHRLEETINKLSEENDGGRLVFSSKMAKLEFLRDSRDDPTKWLNRVAQFFEFQGIVDNQKVSLASFHPEGEANQWWQWLHRAYREEGRLVTLKSFEKELWACFGPTEGEDFDEALPKVRQKALVGSFMRGLRSEISEAIRMFKPKTLKEAEGVEAAAYKLKLPDDVRLHPAFHVSLLWKKLGDGFMTSTTLLPISNKGTLVIEPEAILDTHWVKRGAKFSEESLVKWRILTIEDAT</sequence>
<protein>
    <submittedName>
        <fullName evidence="1">Uncharacterized protein</fullName>
    </submittedName>
</protein>
<dbReference type="EMBL" id="CM047748">
    <property type="protein sequence ID" value="KAJ0014821.1"/>
    <property type="molecule type" value="Genomic_DNA"/>
</dbReference>
<name>A0ACC0XEP1_9ROSI</name>